<comment type="caution">
    <text evidence="2">The sequence shown here is derived from an EMBL/GenBank/DDBJ whole genome shotgun (WGS) entry which is preliminary data.</text>
</comment>
<evidence type="ECO:0000313" key="3">
    <source>
        <dbReference type="Proteomes" id="UP001321473"/>
    </source>
</evidence>
<dbReference type="Proteomes" id="UP001321473">
    <property type="component" value="Unassembled WGS sequence"/>
</dbReference>
<accession>A0AAQ4DE30</accession>
<name>A0AAQ4DE30_AMBAM</name>
<feature type="compositionally biased region" description="Polar residues" evidence="1">
    <location>
        <begin position="1"/>
        <end position="12"/>
    </location>
</feature>
<keyword evidence="3" id="KW-1185">Reference proteome</keyword>
<gene>
    <name evidence="2" type="ORF">V5799_028013</name>
</gene>
<organism evidence="2 3">
    <name type="scientific">Amblyomma americanum</name>
    <name type="common">Lone star tick</name>
    <dbReference type="NCBI Taxonomy" id="6943"/>
    <lineage>
        <taxon>Eukaryota</taxon>
        <taxon>Metazoa</taxon>
        <taxon>Ecdysozoa</taxon>
        <taxon>Arthropoda</taxon>
        <taxon>Chelicerata</taxon>
        <taxon>Arachnida</taxon>
        <taxon>Acari</taxon>
        <taxon>Parasitiformes</taxon>
        <taxon>Ixodida</taxon>
        <taxon>Ixodoidea</taxon>
        <taxon>Ixodidae</taxon>
        <taxon>Amblyomminae</taxon>
        <taxon>Amblyomma</taxon>
    </lineage>
</organism>
<dbReference type="AlphaFoldDB" id="A0AAQ4DE30"/>
<proteinExistence type="predicted"/>
<evidence type="ECO:0000256" key="1">
    <source>
        <dbReference type="SAM" id="MobiDB-lite"/>
    </source>
</evidence>
<protein>
    <submittedName>
        <fullName evidence="2">Uncharacterized protein</fullName>
    </submittedName>
</protein>
<feature type="region of interest" description="Disordered" evidence="1">
    <location>
        <begin position="1"/>
        <end position="31"/>
    </location>
</feature>
<sequence length="220" mass="23950">MHGASLNVTSSELDVPAEATAQATTHDSAETAQVAPARFVDTGDFVMHIYELFTSLKAMPLQRPPSTIANSSIAYIAGIVARAVEERRTCSFCPPLHQSNGPSPVLMGLIDLQSRGGLTFPKSEFVTVLVTVKKAVDIALPHIKKSNVRQKLAELLLPRLEQCPLFVCPARDDHAASTLSVVFTKFMRPLLANVGATVTDRAAYRKKLACKPLHRKVHRV</sequence>
<dbReference type="EMBL" id="JARKHS020032015">
    <property type="protein sequence ID" value="KAK8760720.1"/>
    <property type="molecule type" value="Genomic_DNA"/>
</dbReference>
<evidence type="ECO:0000313" key="2">
    <source>
        <dbReference type="EMBL" id="KAK8760720.1"/>
    </source>
</evidence>
<reference evidence="2 3" key="1">
    <citation type="journal article" date="2023" name="Arcadia Sci">
        <title>De novo assembly of a long-read Amblyomma americanum tick genome.</title>
        <authorList>
            <person name="Chou S."/>
            <person name="Poskanzer K.E."/>
            <person name="Rollins M."/>
            <person name="Thuy-Boun P.S."/>
        </authorList>
    </citation>
    <scope>NUCLEOTIDE SEQUENCE [LARGE SCALE GENOMIC DNA]</scope>
    <source>
        <strain evidence="2">F_SG_1</strain>
        <tissue evidence="2">Salivary glands</tissue>
    </source>
</reference>